<name>A0A1F6WZZ5_9BACT</name>
<sequence length="205" mass="24190">MPKEQTQTITPKTKKLETINGTNHNPLFTKFWQELRTGKGIKKEGKDLKELVECYMDVEPITSLTEEEKTKIKEYLTRFFTLEIEEYNEKYLSLINDEILLVDDQDQDLDIFHRKSSTLGVSHSLLNISQLSTEEEYRVVIEALLKKGIKPLTIEEKVNLFSNPEVLNQIQYYIWRANFSWAYNATFEPTSRRLDRGYYSSNEEF</sequence>
<accession>A0A1F6WZZ5</accession>
<reference evidence="1 2" key="1">
    <citation type="journal article" date="2016" name="Nat. Commun.">
        <title>Thousands of microbial genomes shed light on interconnected biogeochemical processes in an aquifer system.</title>
        <authorList>
            <person name="Anantharaman K."/>
            <person name="Brown C.T."/>
            <person name="Hug L.A."/>
            <person name="Sharon I."/>
            <person name="Castelle C.J."/>
            <person name="Probst A.J."/>
            <person name="Thomas B.C."/>
            <person name="Singh A."/>
            <person name="Wilkins M.J."/>
            <person name="Karaoz U."/>
            <person name="Brodie E.L."/>
            <person name="Williams K.H."/>
            <person name="Hubbard S.S."/>
            <person name="Banfield J.F."/>
        </authorList>
    </citation>
    <scope>NUCLEOTIDE SEQUENCE [LARGE SCALE GENOMIC DNA]</scope>
</reference>
<proteinExistence type="predicted"/>
<gene>
    <name evidence="1" type="ORF">A3A91_02185</name>
</gene>
<dbReference type="EMBL" id="MFUR01000002">
    <property type="protein sequence ID" value="OGI87467.1"/>
    <property type="molecule type" value="Genomic_DNA"/>
</dbReference>
<dbReference type="AlphaFoldDB" id="A0A1F6WZZ5"/>
<protein>
    <submittedName>
        <fullName evidence="1">Uncharacterized protein</fullName>
    </submittedName>
</protein>
<comment type="caution">
    <text evidence="1">The sequence shown here is derived from an EMBL/GenBank/DDBJ whole genome shotgun (WGS) entry which is preliminary data.</text>
</comment>
<evidence type="ECO:0000313" key="1">
    <source>
        <dbReference type="EMBL" id="OGI87467.1"/>
    </source>
</evidence>
<organism evidence="1 2">
    <name type="scientific">Candidatus Nomurabacteria bacterium RIFCSPLOWO2_01_FULL_36_16</name>
    <dbReference type="NCBI Taxonomy" id="1801767"/>
    <lineage>
        <taxon>Bacteria</taxon>
        <taxon>Candidatus Nomuraibacteriota</taxon>
    </lineage>
</organism>
<evidence type="ECO:0000313" key="2">
    <source>
        <dbReference type="Proteomes" id="UP000177001"/>
    </source>
</evidence>
<dbReference type="Proteomes" id="UP000177001">
    <property type="component" value="Unassembled WGS sequence"/>
</dbReference>